<reference evidence="2" key="1">
    <citation type="submission" date="2018-06" db="EMBL/GenBank/DDBJ databases">
        <authorList>
            <person name="Zhirakovskaya E."/>
        </authorList>
    </citation>
    <scope>NUCLEOTIDE SEQUENCE</scope>
</reference>
<gene>
    <name evidence="2" type="ORF">MNBD_ACTINO02-876</name>
</gene>
<dbReference type="InterPro" id="IPR046858">
    <property type="entry name" value="ChrB_N"/>
</dbReference>
<proteinExistence type="predicted"/>
<organism evidence="2">
    <name type="scientific">hydrothermal vent metagenome</name>
    <dbReference type="NCBI Taxonomy" id="652676"/>
    <lineage>
        <taxon>unclassified sequences</taxon>
        <taxon>metagenomes</taxon>
        <taxon>ecological metagenomes</taxon>
    </lineage>
</organism>
<dbReference type="AlphaFoldDB" id="A0A3B0S893"/>
<feature type="domain" description="ChrB N-terminal" evidence="1">
    <location>
        <begin position="35"/>
        <end position="192"/>
    </location>
</feature>
<dbReference type="EMBL" id="UOEK01000180">
    <property type="protein sequence ID" value="VAW00153.1"/>
    <property type="molecule type" value="Genomic_DNA"/>
</dbReference>
<sequence length="199" mass="23345">MSKSDTPRPKADGRETEPQWLLLAYRVPSEPSSNRISIWRDLKRLGAYYPQQAVCILPGRPEIIEQLADIRSRVETMEGTSTYLEIPWLAEDQHDDLVGTFRDLAAKEYAEIVEECQTKFVKEIEFERFRKNYTFEEVEEIRQDLHKIRRWFAAVEARDWFDSASHGEAQDWLKECAVLLDAFEADVFEHTKGTDHYEA</sequence>
<accession>A0A3B0S893</accession>
<evidence type="ECO:0000313" key="2">
    <source>
        <dbReference type="EMBL" id="VAW00153.1"/>
    </source>
</evidence>
<evidence type="ECO:0000259" key="1">
    <source>
        <dbReference type="Pfam" id="PF20229"/>
    </source>
</evidence>
<dbReference type="Pfam" id="PF20229">
    <property type="entry name" value="ChrB_N"/>
    <property type="match status" value="1"/>
</dbReference>
<name>A0A3B0S893_9ZZZZ</name>
<protein>
    <recommendedName>
        <fullName evidence="1">ChrB N-terminal domain-containing protein</fullName>
    </recommendedName>
</protein>